<comment type="caution">
    <text evidence="1">The sequence shown here is derived from an EMBL/GenBank/DDBJ whole genome shotgun (WGS) entry which is preliminary data.</text>
</comment>
<dbReference type="EMBL" id="JBCGBO010000003">
    <property type="protein sequence ID" value="KAK9213855.1"/>
    <property type="molecule type" value="Genomic_DNA"/>
</dbReference>
<protein>
    <submittedName>
        <fullName evidence="1">Uncharacterized protein</fullName>
    </submittedName>
</protein>
<organism evidence="1 2">
    <name type="scientific">Citrus x changshan-huyou</name>
    <dbReference type="NCBI Taxonomy" id="2935761"/>
    <lineage>
        <taxon>Eukaryota</taxon>
        <taxon>Viridiplantae</taxon>
        <taxon>Streptophyta</taxon>
        <taxon>Embryophyta</taxon>
        <taxon>Tracheophyta</taxon>
        <taxon>Spermatophyta</taxon>
        <taxon>Magnoliopsida</taxon>
        <taxon>eudicotyledons</taxon>
        <taxon>Gunneridae</taxon>
        <taxon>Pentapetalae</taxon>
        <taxon>rosids</taxon>
        <taxon>malvids</taxon>
        <taxon>Sapindales</taxon>
        <taxon>Rutaceae</taxon>
        <taxon>Aurantioideae</taxon>
        <taxon>Citrus</taxon>
    </lineage>
</organism>
<reference evidence="1 2" key="1">
    <citation type="submission" date="2024-05" db="EMBL/GenBank/DDBJ databases">
        <title>Haplotype-resolved chromosome-level genome assembly of Huyou (Citrus changshanensis).</title>
        <authorList>
            <person name="Miao C."/>
            <person name="Chen W."/>
            <person name="Wu Y."/>
            <person name="Wang L."/>
            <person name="Zhao S."/>
            <person name="Grierson D."/>
            <person name="Xu C."/>
            <person name="Chen K."/>
        </authorList>
    </citation>
    <scope>NUCLEOTIDE SEQUENCE [LARGE SCALE GENOMIC DNA]</scope>
    <source>
        <strain evidence="1">01-14</strain>
        <tissue evidence="1">Leaf</tissue>
    </source>
</reference>
<proteinExistence type="predicted"/>
<dbReference type="Proteomes" id="UP001428341">
    <property type="component" value="Unassembled WGS sequence"/>
</dbReference>
<evidence type="ECO:0000313" key="1">
    <source>
        <dbReference type="EMBL" id="KAK9213855.1"/>
    </source>
</evidence>
<gene>
    <name evidence="1" type="ORF">WN944_005840</name>
</gene>
<name>A0AAP0QSY3_9ROSI</name>
<dbReference type="AlphaFoldDB" id="A0AAP0QSY3"/>
<evidence type="ECO:0000313" key="2">
    <source>
        <dbReference type="Proteomes" id="UP001428341"/>
    </source>
</evidence>
<sequence length="213" mass="23755">MANWQARLEKLKTPKQFTWEDFVRQFHFAEKIEEFSDDKSSFIVATWKIYNLLFSNFDGFNVSSVSSSETRTQLRKNSMAAVAVVVSSYCKPSPFSRRFSPKLGLCSINFTKTRISPRKASSPEVLAHTDKSEYAGCFPGANPPTLKSDMKVRGTLATDFMAFGLPLNPSFPQSTSIILPPLERGFPISVVVGGCVAFVPRFSGWRACLANCR</sequence>
<keyword evidence="2" id="KW-1185">Reference proteome</keyword>
<accession>A0AAP0QSY3</accession>